<dbReference type="PANTHER" id="PTHR46696:SF6">
    <property type="entry name" value="P450, PUTATIVE (EUROFUNG)-RELATED"/>
    <property type="match status" value="1"/>
</dbReference>
<dbReference type="GO" id="GO:0016705">
    <property type="term" value="F:oxidoreductase activity, acting on paired donors, with incorporation or reduction of molecular oxygen"/>
    <property type="evidence" value="ECO:0007669"/>
    <property type="project" value="InterPro"/>
</dbReference>
<dbReference type="InterPro" id="IPR017972">
    <property type="entry name" value="Cyt_P450_CS"/>
</dbReference>
<dbReference type="PRINTS" id="PR00385">
    <property type="entry name" value="P450"/>
</dbReference>
<dbReference type="GO" id="GO:0004497">
    <property type="term" value="F:monooxygenase activity"/>
    <property type="evidence" value="ECO:0007669"/>
    <property type="project" value="UniProtKB-KW"/>
</dbReference>
<reference evidence="9 10" key="1">
    <citation type="submission" date="2019-06" db="EMBL/GenBank/DDBJ databases">
        <title>Sequencing the genomes of 1000 actinobacteria strains.</title>
        <authorList>
            <person name="Klenk H.-P."/>
        </authorList>
    </citation>
    <scope>NUCLEOTIDE SEQUENCE [LARGE SCALE GENOMIC DNA]</scope>
    <source>
        <strain evidence="9 10">DSM 45301</strain>
    </source>
</reference>
<keyword evidence="6 7" id="KW-0503">Monooxygenase</keyword>
<evidence type="ECO:0000313" key="9">
    <source>
        <dbReference type="EMBL" id="TQL91155.1"/>
    </source>
</evidence>
<sequence>MTSVVQLPFDQPVPLRVAPLLRQLQATGPVHRVRTAVGDDAWLVTGYDQVRGLLDDDRLGRSHPDPGKAARTGESALFGGPLGEFATEHADHSRMRALLQPHFSPKRMRALGPRVEELTGALLDDLAEHGPPADLHEALALPLPIMVICELLGVPYEDRAQFRGWTQAAADVRDHARSMQGLGELFGYGKQLVTGKRRDPGDDVMSRLCAVEGVSDDEAAGLGMALLFAGHETTVVAIGLGAVRLLTDPARWRELRSDPSRVGAVVEEMLRIQARGGGGIPRYARTDLEIDGVTVRAGELVLLDNGAANHDEAVFVEPERFDPTRGAGRHLTFGHGARYCIGAPLARIELQVVFSQLVTRFPEMHLAVGVEELRFDSAVLTGGLLELPVIW</sequence>
<dbReference type="PANTHER" id="PTHR46696">
    <property type="entry name" value="P450, PUTATIVE (EUROFUNG)-RELATED"/>
    <property type="match status" value="1"/>
</dbReference>
<dbReference type="Proteomes" id="UP000315677">
    <property type="component" value="Unassembled WGS sequence"/>
</dbReference>
<dbReference type="RefSeq" id="WP_142065568.1">
    <property type="nucleotide sequence ID" value="NZ_VFPA01000010.1"/>
</dbReference>
<accession>A0A543C261</accession>
<proteinExistence type="inferred from homology"/>
<dbReference type="EMBL" id="VFPA01000010">
    <property type="protein sequence ID" value="TQL91155.1"/>
    <property type="molecule type" value="Genomic_DNA"/>
</dbReference>
<evidence type="ECO:0000256" key="3">
    <source>
        <dbReference type="ARBA" id="ARBA00022723"/>
    </source>
</evidence>
<keyword evidence="3 7" id="KW-0479">Metal-binding</keyword>
<feature type="compositionally biased region" description="Basic and acidic residues" evidence="8">
    <location>
        <begin position="57"/>
        <end position="68"/>
    </location>
</feature>
<dbReference type="GO" id="GO:0020037">
    <property type="term" value="F:heme binding"/>
    <property type="evidence" value="ECO:0007669"/>
    <property type="project" value="InterPro"/>
</dbReference>
<dbReference type="InterPro" id="IPR002397">
    <property type="entry name" value="Cyt_P450_B"/>
</dbReference>
<dbReference type="Pfam" id="PF00067">
    <property type="entry name" value="p450"/>
    <property type="match status" value="1"/>
</dbReference>
<feature type="region of interest" description="Disordered" evidence="8">
    <location>
        <begin position="57"/>
        <end position="76"/>
    </location>
</feature>
<organism evidence="9 10">
    <name type="scientific">Pseudonocardia kunmingensis</name>
    <dbReference type="NCBI Taxonomy" id="630975"/>
    <lineage>
        <taxon>Bacteria</taxon>
        <taxon>Bacillati</taxon>
        <taxon>Actinomycetota</taxon>
        <taxon>Actinomycetes</taxon>
        <taxon>Pseudonocardiales</taxon>
        <taxon>Pseudonocardiaceae</taxon>
        <taxon>Pseudonocardia</taxon>
    </lineage>
</organism>
<name>A0A543C261_9PSEU</name>
<dbReference type="InterPro" id="IPR036396">
    <property type="entry name" value="Cyt_P450_sf"/>
</dbReference>
<gene>
    <name evidence="9" type="ORF">FB558_8704</name>
</gene>
<keyword evidence="2 7" id="KW-0349">Heme</keyword>
<evidence type="ECO:0000256" key="5">
    <source>
        <dbReference type="ARBA" id="ARBA00023004"/>
    </source>
</evidence>
<dbReference type="Gene3D" id="1.10.630.10">
    <property type="entry name" value="Cytochrome P450"/>
    <property type="match status" value="1"/>
</dbReference>
<evidence type="ECO:0000313" key="10">
    <source>
        <dbReference type="Proteomes" id="UP000315677"/>
    </source>
</evidence>
<dbReference type="GO" id="GO:0005506">
    <property type="term" value="F:iron ion binding"/>
    <property type="evidence" value="ECO:0007669"/>
    <property type="project" value="InterPro"/>
</dbReference>
<evidence type="ECO:0000256" key="7">
    <source>
        <dbReference type="RuleBase" id="RU000461"/>
    </source>
</evidence>
<evidence type="ECO:0000256" key="2">
    <source>
        <dbReference type="ARBA" id="ARBA00022617"/>
    </source>
</evidence>
<evidence type="ECO:0000256" key="4">
    <source>
        <dbReference type="ARBA" id="ARBA00023002"/>
    </source>
</evidence>
<protein>
    <submittedName>
        <fullName evidence="9">Pentalenolactone synthase</fullName>
    </submittedName>
</protein>
<dbReference type="FunFam" id="1.10.630.10:FF:000018">
    <property type="entry name" value="Cytochrome P450 monooxygenase"/>
    <property type="match status" value="1"/>
</dbReference>
<dbReference type="OrthoDB" id="3804058at2"/>
<dbReference type="PROSITE" id="PS00086">
    <property type="entry name" value="CYTOCHROME_P450"/>
    <property type="match status" value="1"/>
</dbReference>
<dbReference type="AlphaFoldDB" id="A0A543C261"/>
<evidence type="ECO:0000256" key="8">
    <source>
        <dbReference type="SAM" id="MobiDB-lite"/>
    </source>
</evidence>
<dbReference type="CDD" id="cd11031">
    <property type="entry name" value="Cyp158A-like"/>
    <property type="match status" value="1"/>
</dbReference>
<dbReference type="SUPFAM" id="SSF48264">
    <property type="entry name" value="Cytochrome P450"/>
    <property type="match status" value="1"/>
</dbReference>
<dbReference type="PRINTS" id="PR00359">
    <property type="entry name" value="BP450"/>
</dbReference>
<keyword evidence="5 7" id="KW-0408">Iron</keyword>
<evidence type="ECO:0000256" key="6">
    <source>
        <dbReference type="ARBA" id="ARBA00023033"/>
    </source>
</evidence>
<dbReference type="InterPro" id="IPR001128">
    <property type="entry name" value="Cyt_P450"/>
</dbReference>
<keyword evidence="10" id="KW-1185">Reference proteome</keyword>
<comment type="caution">
    <text evidence="9">The sequence shown here is derived from an EMBL/GenBank/DDBJ whole genome shotgun (WGS) entry which is preliminary data.</text>
</comment>
<comment type="similarity">
    <text evidence="1 7">Belongs to the cytochrome P450 family.</text>
</comment>
<keyword evidence="4 7" id="KW-0560">Oxidoreductase</keyword>
<evidence type="ECO:0000256" key="1">
    <source>
        <dbReference type="ARBA" id="ARBA00010617"/>
    </source>
</evidence>